<evidence type="ECO:0000313" key="1">
    <source>
        <dbReference type="EMBL" id="NBG89179.1"/>
    </source>
</evidence>
<accession>A0AA43XMT6</accession>
<dbReference type="Proteomes" id="UP000449710">
    <property type="component" value="Unassembled WGS sequence"/>
</dbReference>
<dbReference type="EMBL" id="SUMG01000018">
    <property type="protein sequence ID" value="NBG89179.1"/>
    <property type="molecule type" value="Genomic_DNA"/>
</dbReference>
<protein>
    <submittedName>
        <fullName evidence="1">GrdX protein</fullName>
    </submittedName>
</protein>
<dbReference type="InterPro" id="IPR047735">
    <property type="entry name" value="GrdX-like"/>
</dbReference>
<proteinExistence type="predicted"/>
<gene>
    <name evidence="1" type="ORF">ISALK_11830</name>
</gene>
<comment type="caution">
    <text evidence="1">The sequence shown here is derived from an EMBL/GenBank/DDBJ whole genome shotgun (WGS) entry which is preliminary data.</text>
</comment>
<organism evidence="1 2">
    <name type="scientific">Isachenkonia alkalipeptolytica</name>
    <dbReference type="NCBI Taxonomy" id="2565777"/>
    <lineage>
        <taxon>Bacteria</taxon>
        <taxon>Bacillati</taxon>
        <taxon>Bacillota</taxon>
        <taxon>Clostridia</taxon>
        <taxon>Eubacteriales</taxon>
        <taxon>Clostridiaceae</taxon>
        <taxon>Isachenkonia</taxon>
    </lineage>
</organism>
<dbReference type="AlphaFoldDB" id="A0AA43XMT6"/>
<evidence type="ECO:0000313" key="2">
    <source>
        <dbReference type="Proteomes" id="UP000449710"/>
    </source>
</evidence>
<dbReference type="NCBIfam" id="NF038093">
    <property type="entry name" value="GrdX"/>
    <property type="match status" value="1"/>
</dbReference>
<reference evidence="1 2" key="1">
    <citation type="submission" date="2019-04" db="EMBL/GenBank/DDBJ databases">
        <title>Isachenkonia alkalipeptolytica gen. nov. sp. nov. a new anaerobic, alkiliphilic organothrophic bacterium capable to reduce synthesized ferrihydrite isolated from a soda lake.</title>
        <authorList>
            <person name="Toshchakov S.V."/>
            <person name="Zavarzina D.G."/>
            <person name="Zhilina T.N."/>
            <person name="Kostrikina N.A."/>
            <person name="Kublanov I.V."/>
        </authorList>
    </citation>
    <scope>NUCLEOTIDE SEQUENCE [LARGE SCALE GENOMIC DNA]</scope>
    <source>
        <strain evidence="1 2">Z-1701</strain>
    </source>
</reference>
<name>A0AA43XMT6_9CLOT</name>
<sequence length="112" mass="13060">MYQNRKFLLYLDGSYLEVLYYARDQIHKGHELLSHPLSGSIKPNETPYKSLLISRKAKSLNYQSVTMIEDSIETTKKFFSIQDRTQGLRQDLLSDFQEIDYHLIKGALESAK</sequence>
<keyword evidence="2" id="KW-1185">Reference proteome</keyword>